<organism evidence="9 10">
    <name type="scientific">Pseudogulbenkiania subflava DSM 22618</name>
    <dbReference type="NCBI Taxonomy" id="1123014"/>
    <lineage>
        <taxon>Bacteria</taxon>
        <taxon>Pseudomonadati</taxon>
        <taxon>Pseudomonadota</taxon>
        <taxon>Betaproteobacteria</taxon>
        <taxon>Neisseriales</taxon>
        <taxon>Chromobacteriaceae</taxon>
        <taxon>Pseudogulbenkiania</taxon>
    </lineage>
</organism>
<reference evidence="10" key="1">
    <citation type="submission" date="2017-04" db="EMBL/GenBank/DDBJ databases">
        <authorList>
            <person name="Varghese N."/>
            <person name="Submissions S."/>
        </authorList>
    </citation>
    <scope>NUCLEOTIDE SEQUENCE [LARGE SCALE GENOMIC DNA]</scope>
    <source>
        <strain evidence="10">DSM 22618</strain>
    </source>
</reference>
<dbReference type="PANTHER" id="PTHR11845:SF13">
    <property type="entry name" value="5'-DEOXYNUCLEOTIDASE HDDC2"/>
    <property type="match status" value="1"/>
</dbReference>
<evidence type="ECO:0000259" key="8">
    <source>
        <dbReference type="SMART" id="SM00471"/>
    </source>
</evidence>
<dbReference type="Gene3D" id="1.10.3210.10">
    <property type="entry name" value="Hypothetical protein af1432"/>
    <property type="match status" value="1"/>
</dbReference>
<dbReference type="InterPro" id="IPR006674">
    <property type="entry name" value="HD_domain"/>
</dbReference>
<keyword evidence="6" id="KW-0479">Metal-binding</keyword>
<sequence>MTPDYTQLERQIAFILEIDKLKGVLRKNKPITLERHENSAEHSWQVALLAMALQPHADEPLDIDKVIRLLLVHDIGEVDTGDTIVYAEDGEAERKAAELTAVKRIFGLLPPEQAVEMLALWQEFEANQTAEARFANAMDRLMPMLLNLNREGQSWRENGIRKEQVMAKAVNKVQAGCRLAGDWVAGQVDAAAEKGYFDPTRN</sequence>
<dbReference type="Proteomes" id="UP000192920">
    <property type="component" value="Unassembled WGS sequence"/>
</dbReference>
<accession>A0A1Y6BMJ2</accession>
<dbReference type="EMBL" id="FXAG01000005">
    <property type="protein sequence ID" value="SMF11290.1"/>
    <property type="molecule type" value="Genomic_DNA"/>
</dbReference>
<comment type="cofactor">
    <cofactor evidence="3">
        <name>Co(2+)</name>
        <dbReference type="ChEBI" id="CHEBI:48828"/>
    </cofactor>
</comment>
<evidence type="ECO:0000256" key="3">
    <source>
        <dbReference type="ARBA" id="ARBA00001941"/>
    </source>
</evidence>
<proteinExistence type="predicted"/>
<evidence type="ECO:0000256" key="2">
    <source>
        <dbReference type="ARBA" id="ARBA00001936"/>
    </source>
</evidence>
<dbReference type="GO" id="GO:0046872">
    <property type="term" value="F:metal ion binding"/>
    <property type="evidence" value="ECO:0007669"/>
    <property type="project" value="UniProtKB-KW"/>
</dbReference>
<dbReference type="GO" id="GO:0005737">
    <property type="term" value="C:cytoplasm"/>
    <property type="evidence" value="ECO:0007669"/>
    <property type="project" value="TreeGrafter"/>
</dbReference>
<evidence type="ECO:0000256" key="7">
    <source>
        <dbReference type="ARBA" id="ARBA00022801"/>
    </source>
</evidence>
<evidence type="ECO:0000256" key="4">
    <source>
        <dbReference type="ARBA" id="ARBA00011738"/>
    </source>
</evidence>
<evidence type="ECO:0000313" key="9">
    <source>
        <dbReference type="EMBL" id="SMF11290.1"/>
    </source>
</evidence>
<gene>
    <name evidence="9" type="ORF">SAMN02745746_01393</name>
</gene>
<dbReference type="Pfam" id="PF13023">
    <property type="entry name" value="HD_3"/>
    <property type="match status" value="1"/>
</dbReference>
<keyword evidence="10" id="KW-1185">Reference proteome</keyword>
<dbReference type="PANTHER" id="PTHR11845">
    <property type="entry name" value="5'-DEOXYNUCLEOTIDASE HDDC2"/>
    <property type="match status" value="1"/>
</dbReference>
<comment type="subunit">
    <text evidence="4">Homodimer.</text>
</comment>
<protein>
    <recommendedName>
        <fullName evidence="5">5'-deoxynucleotidase</fullName>
        <ecNumber evidence="5">3.1.3.89</ecNumber>
    </recommendedName>
</protein>
<dbReference type="STRING" id="1123014.SAMN02745746_01393"/>
<dbReference type="GO" id="GO:0002953">
    <property type="term" value="F:5'-deoxynucleotidase activity"/>
    <property type="evidence" value="ECO:0007669"/>
    <property type="project" value="UniProtKB-EC"/>
</dbReference>
<dbReference type="InterPro" id="IPR003607">
    <property type="entry name" value="HD/PDEase_dom"/>
</dbReference>
<keyword evidence="7 9" id="KW-0378">Hydrolase</keyword>
<dbReference type="SUPFAM" id="SSF109604">
    <property type="entry name" value="HD-domain/PDEase-like"/>
    <property type="match status" value="1"/>
</dbReference>
<evidence type="ECO:0000256" key="1">
    <source>
        <dbReference type="ARBA" id="ARBA00001638"/>
    </source>
</evidence>
<dbReference type="AlphaFoldDB" id="A0A1Y6BMJ2"/>
<dbReference type="RefSeq" id="WP_085275699.1">
    <property type="nucleotide sequence ID" value="NZ_FXAG01000005.1"/>
</dbReference>
<dbReference type="InterPro" id="IPR039356">
    <property type="entry name" value="YfbR/HDDC2"/>
</dbReference>
<comment type="cofactor">
    <cofactor evidence="2">
        <name>Mn(2+)</name>
        <dbReference type="ChEBI" id="CHEBI:29035"/>
    </cofactor>
</comment>
<evidence type="ECO:0000256" key="6">
    <source>
        <dbReference type="ARBA" id="ARBA00022723"/>
    </source>
</evidence>
<comment type="catalytic activity">
    <reaction evidence="1">
        <text>a 2'-deoxyribonucleoside 5'-phosphate + H2O = a 2'-deoxyribonucleoside + phosphate</text>
        <dbReference type="Rhea" id="RHEA:36167"/>
        <dbReference type="ChEBI" id="CHEBI:15377"/>
        <dbReference type="ChEBI" id="CHEBI:18274"/>
        <dbReference type="ChEBI" id="CHEBI:43474"/>
        <dbReference type="ChEBI" id="CHEBI:65317"/>
        <dbReference type="EC" id="3.1.3.89"/>
    </reaction>
</comment>
<dbReference type="CDD" id="cd00077">
    <property type="entry name" value="HDc"/>
    <property type="match status" value="1"/>
</dbReference>
<feature type="domain" description="HD/PDEase" evidence="8">
    <location>
        <begin position="35"/>
        <end position="153"/>
    </location>
</feature>
<name>A0A1Y6BMJ2_9NEIS</name>
<evidence type="ECO:0000256" key="5">
    <source>
        <dbReference type="ARBA" id="ARBA00012964"/>
    </source>
</evidence>
<dbReference type="SMART" id="SM00471">
    <property type="entry name" value="HDc"/>
    <property type="match status" value="1"/>
</dbReference>
<dbReference type="EC" id="3.1.3.89" evidence="5"/>
<evidence type="ECO:0000313" key="10">
    <source>
        <dbReference type="Proteomes" id="UP000192920"/>
    </source>
</evidence>